<evidence type="ECO:0000313" key="3">
    <source>
        <dbReference type="Proteomes" id="UP000027135"/>
    </source>
</evidence>
<keyword evidence="1" id="KW-0732">Signal</keyword>
<protein>
    <submittedName>
        <fullName evidence="2">Uncharacterized protein</fullName>
    </submittedName>
</protein>
<dbReference type="AlphaFoldDB" id="A0A067R348"/>
<reference evidence="2 3" key="1">
    <citation type="journal article" date="2014" name="Nat. Commun.">
        <title>Molecular traces of alternative social organization in a termite genome.</title>
        <authorList>
            <person name="Terrapon N."/>
            <person name="Li C."/>
            <person name="Robertson H.M."/>
            <person name="Ji L."/>
            <person name="Meng X."/>
            <person name="Booth W."/>
            <person name="Chen Z."/>
            <person name="Childers C.P."/>
            <person name="Glastad K.M."/>
            <person name="Gokhale K."/>
            <person name="Gowin J."/>
            <person name="Gronenberg W."/>
            <person name="Hermansen R.A."/>
            <person name="Hu H."/>
            <person name="Hunt B.G."/>
            <person name="Huylmans A.K."/>
            <person name="Khalil S.M."/>
            <person name="Mitchell R.D."/>
            <person name="Munoz-Torres M.C."/>
            <person name="Mustard J.A."/>
            <person name="Pan H."/>
            <person name="Reese J.T."/>
            <person name="Scharf M.E."/>
            <person name="Sun F."/>
            <person name="Vogel H."/>
            <person name="Xiao J."/>
            <person name="Yang W."/>
            <person name="Yang Z."/>
            <person name="Yang Z."/>
            <person name="Zhou J."/>
            <person name="Zhu J."/>
            <person name="Brent C.S."/>
            <person name="Elsik C.G."/>
            <person name="Goodisman M.A."/>
            <person name="Liberles D.A."/>
            <person name="Roe R.M."/>
            <person name="Vargo E.L."/>
            <person name="Vilcinskas A."/>
            <person name="Wang J."/>
            <person name="Bornberg-Bauer E."/>
            <person name="Korb J."/>
            <person name="Zhang G."/>
            <person name="Liebig J."/>
        </authorList>
    </citation>
    <scope>NUCLEOTIDE SEQUENCE [LARGE SCALE GENOMIC DNA]</scope>
    <source>
        <tissue evidence="2">Whole organism</tissue>
    </source>
</reference>
<name>A0A067R348_ZOONE</name>
<evidence type="ECO:0000256" key="1">
    <source>
        <dbReference type="SAM" id="SignalP"/>
    </source>
</evidence>
<dbReference type="Proteomes" id="UP000027135">
    <property type="component" value="Unassembled WGS sequence"/>
</dbReference>
<accession>A0A067R348</accession>
<feature type="signal peptide" evidence="1">
    <location>
        <begin position="1"/>
        <end position="18"/>
    </location>
</feature>
<dbReference type="InParanoid" id="A0A067R348"/>
<keyword evidence="3" id="KW-1185">Reference proteome</keyword>
<evidence type="ECO:0000313" key="2">
    <source>
        <dbReference type="EMBL" id="KDR17344.1"/>
    </source>
</evidence>
<feature type="chain" id="PRO_5001644704" evidence="1">
    <location>
        <begin position="19"/>
        <end position="69"/>
    </location>
</feature>
<proteinExistence type="predicted"/>
<dbReference type="EMBL" id="KK852744">
    <property type="protein sequence ID" value="KDR17344.1"/>
    <property type="molecule type" value="Genomic_DNA"/>
</dbReference>
<sequence>MKLLLVVTMFLVYAYTSAILPHCIIPCLPHPCLDLVLPDCLEGQIFLPAQYNCCPRCINVTFEPPVTLP</sequence>
<gene>
    <name evidence="2" type="ORF">L798_08544</name>
</gene>
<organism evidence="2 3">
    <name type="scientific">Zootermopsis nevadensis</name>
    <name type="common">Dampwood termite</name>
    <dbReference type="NCBI Taxonomy" id="136037"/>
    <lineage>
        <taxon>Eukaryota</taxon>
        <taxon>Metazoa</taxon>
        <taxon>Ecdysozoa</taxon>
        <taxon>Arthropoda</taxon>
        <taxon>Hexapoda</taxon>
        <taxon>Insecta</taxon>
        <taxon>Pterygota</taxon>
        <taxon>Neoptera</taxon>
        <taxon>Polyneoptera</taxon>
        <taxon>Dictyoptera</taxon>
        <taxon>Blattodea</taxon>
        <taxon>Blattoidea</taxon>
        <taxon>Termitoidae</taxon>
        <taxon>Termopsidae</taxon>
        <taxon>Zootermopsis</taxon>
    </lineage>
</organism>